<evidence type="ECO:0000313" key="8">
    <source>
        <dbReference type="Proteomes" id="UP000315295"/>
    </source>
</evidence>
<dbReference type="STRING" id="106549.A0A540LGB0"/>
<protein>
    <recommendedName>
        <fullName evidence="9">Calmodulin-binding family protein</fullName>
    </recommendedName>
</protein>
<dbReference type="PROSITE" id="PS50096">
    <property type="entry name" value="IQ"/>
    <property type="match status" value="1"/>
</dbReference>
<comment type="caution">
    <text evidence="7">The sequence shown here is derived from an EMBL/GenBank/DDBJ whole genome shotgun (WGS) entry which is preliminary data.</text>
</comment>
<dbReference type="EMBL" id="VIEB01000595">
    <property type="protein sequence ID" value="TQD85496.1"/>
    <property type="molecule type" value="Genomic_DNA"/>
</dbReference>
<name>A0A540LGB0_MALBA</name>
<feature type="compositionally biased region" description="Basic and acidic residues" evidence="6">
    <location>
        <begin position="1"/>
        <end position="17"/>
    </location>
</feature>
<dbReference type="InterPro" id="IPR000048">
    <property type="entry name" value="IQ_motif_EF-hand-BS"/>
</dbReference>
<dbReference type="GO" id="GO:0005516">
    <property type="term" value="F:calmodulin binding"/>
    <property type="evidence" value="ECO:0007669"/>
    <property type="project" value="UniProtKB-KW"/>
</dbReference>
<comment type="subcellular location">
    <subcellularLocation>
        <location evidence="2">Cytoplasm</location>
    </subcellularLocation>
    <subcellularLocation>
        <location evidence="1">Nucleus</location>
    </subcellularLocation>
</comment>
<accession>A0A540LGB0</accession>
<dbReference type="Proteomes" id="UP000315295">
    <property type="component" value="Unassembled WGS sequence"/>
</dbReference>
<dbReference type="GO" id="GO:0005634">
    <property type="term" value="C:nucleus"/>
    <property type="evidence" value="ECO:0007669"/>
    <property type="project" value="UniProtKB-SubCell"/>
</dbReference>
<evidence type="ECO:0000256" key="5">
    <source>
        <dbReference type="ARBA" id="ARBA00023242"/>
    </source>
</evidence>
<evidence type="ECO:0000256" key="3">
    <source>
        <dbReference type="ARBA" id="ARBA00022490"/>
    </source>
</evidence>
<sequence length="565" mass="64383">MAKSMSFERKEGRDHSETNSSSNGSDKVYIERSTNFKNWVSTEPKIEASDSIFESPDLTSSIGRNGEVVEINKLTILFLERNAAATKIQKVYRTYRTTRTNAAATRIQKVYKRYRTRRNFADCAVVVEEQWLKALDLGARKRSSEALDIEQHETIESLRARTRARASGQADKLELQHWLESIDPRHRYGHNLEFYYDVWCDCDSKQPFFYWLDIGDGKNINLSKCPRTELQRQCISNLGQRQNGRYLVPIDPRHRYGHNLQFYHDVWSNSKSTQPFFYWLDVGDGKDTNLNKCPRSPLQRQCIQYLGPKERVAYEVIVENGKLVYRQRGMRVDTIEGSKWIFVLSTSRALYVGQKKKGTFQHSSFLSGGATTAAGRLVAHNGVLEAIWPYSGHYLPTEDNFKEFIIFLKEHQVDLTTVKMCGTDDDKASFKVPYEEFSPEINADNPDRPKINGSNGSIPIDHQHEWVGPNIANAEGPVCDPSRRLSCKWASGLGPRIGCVRDYPVNLQYKALEQVNLSPKVTLSRRGSCAPIPSPRPSTKIRVSPRLAFMGLPTPTVLVRANSAM</sequence>
<proteinExistence type="predicted"/>
<keyword evidence="4" id="KW-0112">Calmodulin-binding</keyword>
<evidence type="ECO:0000256" key="6">
    <source>
        <dbReference type="SAM" id="MobiDB-lite"/>
    </source>
</evidence>
<dbReference type="Pfam" id="PF00612">
    <property type="entry name" value="IQ"/>
    <property type="match status" value="2"/>
</dbReference>
<keyword evidence="8" id="KW-1185">Reference proteome</keyword>
<dbReference type="InterPro" id="IPR044159">
    <property type="entry name" value="IQM"/>
</dbReference>
<reference evidence="7 8" key="1">
    <citation type="journal article" date="2019" name="G3 (Bethesda)">
        <title>Sequencing of a Wild Apple (Malus baccata) Genome Unravels the Differences Between Cultivated and Wild Apple Species Regarding Disease Resistance and Cold Tolerance.</title>
        <authorList>
            <person name="Chen X."/>
        </authorList>
    </citation>
    <scope>NUCLEOTIDE SEQUENCE [LARGE SCALE GENOMIC DNA]</scope>
    <source>
        <strain evidence="8">cv. Shandingzi</strain>
        <tissue evidence="7">Leaves</tissue>
    </source>
</reference>
<evidence type="ECO:0000256" key="1">
    <source>
        <dbReference type="ARBA" id="ARBA00004123"/>
    </source>
</evidence>
<evidence type="ECO:0000256" key="4">
    <source>
        <dbReference type="ARBA" id="ARBA00022860"/>
    </source>
</evidence>
<evidence type="ECO:0000313" key="7">
    <source>
        <dbReference type="EMBL" id="TQD85496.1"/>
    </source>
</evidence>
<organism evidence="7 8">
    <name type="scientific">Malus baccata</name>
    <name type="common">Siberian crab apple</name>
    <name type="synonym">Pyrus baccata</name>
    <dbReference type="NCBI Taxonomy" id="106549"/>
    <lineage>
        <taxon>Eukaryota</taxon>
        <taxon>Viridiplantae</taxon>
        <taxon>Streptophyta</taxon>
        <taxon>Embryophyta</taxon>
        <taxon>Tracheophyta</taxon>
        <taxon>Spermatophyta</taxon>
        <taxon>Magnoliopsida</taxon>
        <taxon>eudicotyledons</taxon>
        <taxon>Gunneridae</taxon>
        <taxon>Pentapetalae</taxon>
        <taxon>rosids</taxon>
        <taxon>fabids</taxon>
        <taxon>Rosales</taxon>
        <taxon>Rosaceae</taxon>
        <taxon>Amygdaloideae</taxon>
        <taxon>Maleae</taxon>
        <taxon>Malus</taxon>
    </lineage>
</organism>
<dbReference type="AlphaFoldDB" id="A0A540LGB0"/>
<evidence type="ECO:0008006" key="9">
    <source>
        <dbReference type="Google" id="ProtNLM"/>
    </source>
</evidence>
<dbReference type="PANTHER" id="PTHR31250:SF27">
    <property type="entry name" value="IQ DOMAIN-CONTAINING PROTEIN IQM5"/>
    <property type="match status" value="1"/>
</dbReference>
<dbReference type="PANTHER" id="PTHR31250">
    <property type="entry name" value="IQ DOMAIN-CONTAINING PROTEIN IQM3"/>
    <property type="match status" value="1"/>
</dbReference>
<evidence type="ECO:0000256" key="2">
    <source>
        <dbReference type="ARBA" id="ARBA00004496"/>
    </source>
</evidence>
<feature type="region of interest" description="Disordered" evidence="6">
    <location>
        <begin position="1"/>
        <end position="26"/>
    </location>
</feature>
<keyword evidence="3" id="KW-0963">Cytoplasm</keyword>
<dbReference type="CDD" id="cd23767">
    <property type="entry name" value="IQCD"/>
    <property type="match status" value="1"/>
</dbReference>
<gene>
    <name evidence="7" type="ORF">C1H46_028963</name>
</gene>
<dbReference type="GO" id="GO:0005737">
    <property type="term" value="C:cytoplasm"/>
    <property type="evidence" value="ECO:0007669"/>
    <property type="project" value="UniProtKB-SubCell"/>
</dbReference>
<keyword evidence="5" id="KW-0539">Nucleus</keyword>